<accession>A0A2C9KSL0</accession>
<feature type="region of interest" description="Disordered" evidence="5">
    <location>
        <begin position="308"/>
        <end position="333"/>
    </location>
</feature>
<evidence type="ECO:0000313" key="8">
    <source>
        <dbReference type="EnsemblMetazoa" id="BGLB022990-PA"/>
    </source>
</evidence>
<feature type="region of interest" description="Disordered" evidence="5">
    <location>
        <begin position="36"/>
        <end position="172"/>
    </location>
</feature>
<feature type="region of interest" description="Disordered" evidence="5">
    <location>
        <begin position="385"/>
        <end position="410"/>
    </location>
</feature>
<feature type="compositionally biased region" description="Polar residues" evidence="5">
    <location>
        <begin position="135"/>
        <end position="145"/>
    </location>
</feature>
<name>A0A2C9KSL0_BIOGL</name>
<evidence type="ECO:0000256" key="2">
    <source>
        <dbReference type="ARBA" id="ARBA00022771"/>
    </source>
</evidence>
<sequence>MGKSSSDSQLRCPCGFWGSTKTLGLCSVCYRKAHRSQSQTQSLSFDAGKSSVGSCSNQSESSQGTKMDSKPFPSRSTTDNLPSSLSSPPGERTALTATSSSAIDTTTTTSGSSTSAHISSVLAASSGNGDIGQPGPSSTIKQSCEQLPDHSDTDTCSSASTDQSYDISHDPGATSGLSSVVCSIASTYSSSSSIAASLSSTTTLVGSGDHKAITSQALESQISAIFGLQSDPKPSSQTSTSISGSNITSGVSNSNAAASTKNSADRSKERGEELFDSLLSQDKTSPASSSVQILPLIVASGSVVDKSPECSAQRGIKRSREEMEVSSDIQPTASPQKNKRRCFTCSCKLELAQRTIGHCRCDRVFCALHRLPELHGCDFNHKEDGRREAREKMIKPTRHLGPSYRREDHS</sequence>
<proteinExistence type="predicted"/>
<evidence type="ECO:0000259" key="6">
    <source>
        <dbReference type="PROSITE" id="PS51036"/>
    </source>
</evidence>
<dbReference type="Proteomes" id="UP000076420">
    <property type="component" value="Unassembled WGS sequence"/>
</dbReference>
<keyword evidence="3" id="KW-0862">Zinc</keyword>
<dbReference type="PROSITE" id="PS51039">
    <property type="entry name" value="ZF_AN1"/>
    <property type="match status" value="1"/>
</dbReference>
<feature type="compositionally biased region" description="Polar residues" evidence="5">
    <location>
        <begin position="51"/>
        <end position="66"/>
    </location>
</feature>
<dbReference type="VEuPathDB" id="VectorBase:BGLB022990"/>
<evidence type="ECO:0000256" key="4">
    <source>
        <dbReference type="PROSITE-ProRule" id="PRU00449"/>
    </source>
</evidence>
<dbReference type="SUPFAM" id="SSF118310">
    <property type="entry name" value="AN1-like Zinc finger"/>
    <property type="match status" value="1"/>
</dbReference>
<gene>
    <name evidence="8" type="primary">106069278</name>
</gene>
<feature type="region of interest" description="Disordered" evidence="5">
    <location>
        <begin position="228"/>
        <end position="269"/>
    </location>
</feature>
<dbReference type="Pfam" id="PF01754">
    <property type="entry name" value="zf-A20"/>
    <property type="match status" value="1"/>
</dbReference>
<reference evidence="8" key="1">
    <citation type="submission" date="2020-05" db="UniProtKB">
        <authorList>
            <consortium name="EnsemblMetazoa"/>
        </authorList>
    </citation>
    <scope>IDENTIFICATION</scope>
    <source>
        <strain evidence="8">BB02</strain>
    </source>
</reference>
<feature type="compositionally biased region" description="Low complexity" evidence="5">
    <location>
        <begin position="154"/>
        <end position="164"/>
    </location>
</feature>
<feature type="compositionally biased region" description="Low complexity" evidence="5">
    <location>
        <begin position="93"/>
        <end position="120"/>
    </location>
</feature>
<dbReference type="EnsemblMetazoa" id="BGLB022990-RA">
    <property type="protein sequence ID" value="BGLB022990-PA"/>
    <property type="gene ID" value="BGLB022990"/>
</dbReference>
<keyword evidence="1" id="KW-0479">Metal-binding</keyword>
<dbReference type="OrthoDB" id="428577at2759"/>
<feature type="compositionally biased region" description="Low complexity" evidence="5">
    <location>
        <begin position="235"/>
        <end position="262"/>
    </location>
</feature>
<dbReference type="AlphaFoldDB" id="A0A2C9KSL0"/>
<dbReference type="SUPFAM" id="SSF57716">
    <property type="entry name" value="Glucocorticoid receptor-like (DNA-binding domain)"/>
    <property type="match status" value="1"/>
</dbReference>
<dbReference type="KEGG" id="bgt:106069278"/>
<dbReference type="InterPro" id="IPR002653">
    <property type="entry name" value="Znf_A20"/>
</dbReference>
<evidence type="ECO:0000259" key="7">
    <source>
        <dbReference type="PROSITE" id="PS51039"/>
    </source>
</evidence>
<dbReference type="InterPro" id="IPR035896">
    <property type="entry name" value="AN1-like_Znf"/>
</dbReference>
<feature type="compositionally biased region" description="Polar residues" evidence="5">
    <location>
        <begin position="74"/>
        <end position="87"/>
    </location>
</feature>
<feature type="domain" description="AN1-type" evidence="7">
    <location>
        <begin position="336"/>
        <end position="385"/>
    </location>
</feature>
<evidence type="ECO:0000256" key="1">
    <source>
        <dbReference type="ARBA" id="ARBA00022723"/>
    </source>
</evidence>
<dbReference type="Gene3D" id="1.20.5.4770">
    <property type="match status" value="1"/>
</dbReference>
<protein>
    <recommendedName>
        <fullName evidence="10">AN1-type domain-containing protein</fullName>
    </recommendedName>
</protein>
<feature type="compositionally biased region" description="Basic and acidic residues" evidence="5">
    <location>
        <begin position="385"/>
        <end position="394"/>
    </location>
</feature>
<dbReference type="RefSeq" id="XP_013084352.2">
    <property type="nucleotide sequence ID" value="XM_013228898.2"/>
</dbReference>
<evidence type="ECO:0000313" key="9">
    <source>
        <dbReference type="Proteomes" id="UP000076420"/>
    </source>
</evidence>
<evidence type="ECO:0000256" key="5">
    <source>
        <dbReference type="SAM" id="MobiDB-lite"/>
    </source>
</evidence>
<dbReference type="InterPro" id="IPR050652">
    <property type="entry name" value="AN1_A20_ZnFinger"/>
</dbReference>
<dbReference type="SMART" id="SM00154">
    <property type="entry name" value="ZnF_AN1"/>
    <property type="match status" value="1"/>
</dbReference>
<dbReference type="PANTHER" id="PTHR10634:SF67">
    <property type="entry name" value="AN1-TYPE ZINC FINGER PROTEIN 3"/>
    <property type="match status" value="1"/>
</dbReference>
<evidence type="ECO:0000256" key="3">
    <source>
        <dbReference type="ARBA" id="ARBA00022833"/>
    </source>
</evidence>
<keyword evidence="2 4" id="KW-0863">Zinc-finger</keyword>
<dbReference type="InterPro" id="IPR000058">
    <property type="entry name" value="Znf_AN1"/>
</dbReference>
<feature type="domain" description="A20-type" evidence="6">
    <location>
        <begin position="6"/>
        <end position="38"/>
    </location>
</feature>
<dbReference type="VEuPathDB" id="VectorBase:BGLAX_042182"/>
<dbReference type="PROSITE" id="PS51036">
    <property type="entry name" value="ZF_A20"/>
    <property type="match status" value="1"/>
</dbReference>
<dbReference type="GO" id="GO:0003677">
    <property type="term" value="F:DNA binding"/>
    <property type="evidence" value="ECO:0007669"/>
    <property type="project" value="InterPro"/>
</dbReference>
<dbReference type="GO" id="GO:0008270">
    <property type="term" value="F:zinc ion binding"/>
    <property type="evidence" value="ECO:0007669"/>
    <property type="project" value="UniProtKB-KW"/>
</dbReference>
<organism evidence="8 9">
    <name type="scientific">Biomphalaria glabrata</name>
    <name type="common">Bloodfluke planorb</name>
    <name type="synonym">Freshwater snail</name>
    <dbReference type="NCBI Taxonomy" id="6526"/>
    <lineage>
        <taxon>Eukaryota</taxon>
        <taxon>Metazoa</taxon>
        <taxon>Spiralia</taxon>
        <taxon>Lophotrochozoa</taxon>
        <taxon>Mollusca</taxon>
        <taxon>Gastropoda</taxon>
        <taxon>Heterobranchia</taxon>
        <taxon>Euthyneura</taxon>
        <taxon>Panpulmonata</taxon>
        <taxon>Hygrophila</taxon>
        <taxon>Lymnaeoidea</taxon>
        <taxon>Planorbidae</taxon>
        <taxon>Biomphalaria</taxon>
    </lineage>
</organism>
<dbReference type="Gene3D" id="4.10.1110.10">
    <property type="entry name" value="AN1-like Zinc finger"/>
    <property type="match status" value="1"/>
</dbReference>
<evidence type="ECO:0008006" key="10">
    <source>
        <dbReference type="Google" id="ProtNLM"/>
    </source>
</evidence>
<dbReference type="STRING" id="6526.A0A2C9KSL0"/>
<dbReference type="PANTHER" id="PTHR10634">
    <property type="entry name" value="AN1-TYPE ZINC FINGER PROTEIN"/>
    <property type="match status" value="1"/>
</dbReference>